<dbReference type="Proteomes" id="UP000016933">
    <property type="component" value="Unassembled WGS sequence"/>
</dbReference>
<dbReference type="HOGENOM" id="CLU_1917019_0_0_1"/>
<reference evidence="3" key="1">
    <citation type="journal article" date="2012" name="PLoS Genet.">
        <title>The genomes of the fungal plant pathogens Cladosporium fulvum and Dothistroma septosporum reveal adaptation to different hosts and lifestyles but also signatures of common ancestry.</title>
        <authorList>
            <person name="de Wit P.J.G.M."/>
            <person name="van der Burgt A."/>
            <person name="Oekmen B."/>
            <person name="Stergiopoulos I."/>
            <person name="Abd-Elsalam K.A."/>
            <person name="Aerts A.L."/>
            <person name="Bahkali A.H."/>
            <person name="Beenen H.G."/>
            <person name="Chettri P."/>
            <person name="Cox M.P."/>
            <person name="Datema E."/>
            <person name="de Vries R.P."/>
            <person name="Dhillon B."/>
            <person name="Ganley A.R."/>
            <person name="Griffiths S.A."/>
            <person name="Guo Y."/>
            <person name="Hamelin R.C."/>
            <person name="Henrissat B."/>
            <person name="Kabir M.S."/>
            <person name="Jashni M.K."/>
            <person name="Kema G."/>
            <person name="Klaubauf S."/>
            <person name="Lapidus A."/>
            <person name="Levasseur A."/>
            <person name="Lindquist E."/>
            <person name="Mehrabi R."/>
            <person name="Ohm R.A."/>
            <person name="Owen T.J."/>
            <person name="Salamov A."/>
            <person name="Schwelm A."/>
            <person name="Schijlen E."/>
            <person name="Sun H."/>
            <person name="van den Burg H.A."/>
            <person name="van Ham R.C.H.J."/>
            <person name="Zhang S."/>
            <person name="Goodwin S.B."/>
            <person name="Grigoriev I.V."/>
            <person name="Collemare J."/>
            <person name="Bradshaw R.E."/>
        </authorList>
    </citation>
    <scope>NUCLEOTIDE SEQUENCE [LARGE SCALE GENOMIC DNA]</scope>
    <source>
        <strain evidence="3">NZE10 / CBS 128990</strain>
    </source>
</reference>
<dbReference type="EMBL" id="KB446535">
    <property type="protein sequence ID" value="EME50107.1"/>
    <property type="molecule type" value="Genomic_DNA"/>
</dbReference>
<reference evidence="2 3" key="2">
    <citation type="journal article" date="2012" name="PLoS Pathog.">
        <title>Diverse lifestyles and strategies of plant pathogenesis encoded in the genomes of eighteen Dothideomycetes fungi.</title>
        <authorList>
            <person name="Ohm R.A."/>
            <person name="Feau N."/>
            <person name="Henrissat B."/>
            <person name="Schoch C.L."/>
            <person name="Horwitz B.A."/>
            <person name="Barry K.W."/>
            <person name="Condon B.J."/>
            <person name="Copeland A.C."/>
            <person name="Dhillon B."/>
            <person name="Glaser F."/>
            <person name="Hesse C.N."/>
            <person name="Kosti I."/>
            <person name="LaButti K."/>
            <person name="Lindquist E.A."/>
            <person name="Lucas S."/>
            <person name="Salamov A.A."/>
            <person name="Bradshaw R.E."/>
            <person name="Ciuffetti L."/>
            <person name="Hamelin R.C."/>
            <person name="Kema G.H.J."/>
            <person name="Lawrence C."/>
            <person name="Scott J.A."/>
            <person name="Spatafora J.W."/>
            <person name="Turgeon B.G."/>
            <person name="de Wit P.J.G.M."/>
            <person name="Zhong S."/>
            <person name="Goodwin S.B."/>
            <person name="Grigoriev I.V."/>
        </authorList>
    </citation>
    <scope>NUCLEOTIDE SEQUENCE [LARGE SCALE GENOMIC DNA]</scope>
    <source>
        <strain evidence="3">NZE10 / CBS 128990</strain>
    </source>
</reference>
<evidence type="ECO:0000313" key="2">
    <source>
        <dbReference type="EMBL" id="EME50107.1"/>
    </source>
</evidence>
<protein>
    <submittedName>
        <fullName evidence="2">Uncharacterized protein</fullName>
    </submittedName>
</protein>
<organism evidence="2 3">
    <name type="scientific">Dothistroma septosporum (strain NZE10 / CBS 128990)</name>
    <name type="common">Red band needle blight fungus</name>
    <name type="synonym">Mycosphaerella pini</name>
    <dbReference type="NCBI Taxonomy" id="675120"/>
    <lineage>
        <taxon>Eukaryota</taxon>
        <taxon>Fungi</taxon>
        <taxon>Dikarya</taxon>
        <taxon>Ascomycota</taxon>
        <taxon>Pezizomycotina</taxon>
        <taxon>Dothideomycetes</taxon>
        <taxon>Dothideomycetidae</taxon>
        <taxon>Mycosphaerellales</taxon>
        <taxon>Mycosphaerellaceae</taxon>
        <taxon>Dothistroma</taxon>
    </lineage>
</organism>
<dbReference type="AlphaFoldDB" id="N1Q355"/>
<proteinExistence type="predicted"/>
<evidence type="ECO:0000313" key="3">
    <source>
        <dbReference type="Proteomes" id="UP000016933"/>
    </source>
</evidence>
<evidence type="ECO:0000256" key="1">
    <source>
        <dbReference type="SAM" id="MobiDB-lite"/>
    </source>
</evidence>
<feature type="region of interest" description="Disordered" evidence="1">
    <location>
        <begin position="65"/>
        <end position="90"/>
    </location>
</feature>
<accession>N1Q355</accession>
<name>N1Q355_DOTSN</name>
<sequence length="132" mass="15015">MRNGEARDFDEKALDCLKAFRNHAHIHGIDLDDLSKITSKHELKREIMLPQSIETMTVASAKSFRDVKQRRSIQRSHGSSRGWQDADPEDRVRMNENFPKADVELGLLDAEGPVARWSFLPNGGEATRSRKS</sequence>
<gene>
    <name evidence="2" type="ORF">DOTSEDRAFT_20493</name>
</gene>
<keyword evidence="3" id="KW-1185">Reference proteome</keyword>